<protein>
    <submittedName>
        <fullName evidence="2">Uncharacterized protein</fullName>
    </submittedName>
</protein>
<sequence>MLLIACGTLALSILVVEAGTLPTRSPVEKLDERLEMLPAIFKMSENTVAMEDKHQCMEKLMCLLEKSLPESVNNSIVYLSKYLTNKDHDLDDETYAKVKLLLRSYPRLEHLVDAANHDGPEICSEAFPECTVPANVLMAVARAFDDDSIESSIVSEARSLEAE</sequence>
<proteinExistence type="predicted"/>
<evidence type="ECO:0000256" key="1">
    <source>
        <dbReference type="SAM" id="SignalP"/>
    </source>
</evidence>
<dbReference type="AlphaFoldDB" id="A0A9D4JB77"/>
<keyword evidence="3" id="KW-1185">Reference proteome</keyword>
<gene>
    <name evidence="2" type="ORF">DPMN_135000</name>
</gene>
<organism evidence="2 3">
    <name type="scientific">Dreissena polymorpha</name>
    <name type="common">Zebra mussel</name>
    <name type="synonym">Mytilus polymorpha</name>
    <dbReference type="NCBI Taxonomy" id="45954"/>
    <lineage>
        <taxon>Eukaryota</taxon>
        <taxon>Metazoa</taxon>
        <taxon>Spiralia</taxon>
        <taxon>Lophotrochozoa</taxon>
        <taxon>Mollusca</taxon>
        <taxon>Bivalvia</taxon>
        <taxon>Autobranchia</taxon>
        <taxon>Heteroconchia</taxon>
        <taxon>Euheterodonta</taxon>
        <taxon>Imparidentia</taxon>
        <taxon>Neoheterodontei</taxon>
        <taxon>Myida</taxon>
        <taxon>Dreissenoidea</taxon>
        <taxon>Dreissenidae</taxon>
        <taxon>Dreissena</taxon>
    </lineage>
</organism>
<keyword evidence="1" id="KW-0732">Signal</keyword>
<accession>A0A9D4JB77</accession>
<name>A0A9D4JB77_DREPO</name>
<reference evidence="2" key="2">
    <citation type="submission" date="2020-11" db="EMBL/GenBank/DDBJ databases">
        <authorList>
            <person name="McCartney M.A."/>
            <person name="Auch B."/>
            <person name="Kono T."/>
            <person name="Mallez S."/>
            <person name="Becker A."/>
            <person name="Gohl D.M."/>
            <person name="Silverstein K.A.T."/>
            <person name="Koren S."/>
            <person name="Bechman K.B."/>
            <person name="Herman A."/>
            <person name="Abrahante J.E."/>
            <person name="Garbe J."/>
        </authorList>
    </citation>
    <scope>NUCLEOTIDE SEQUENCE</scope>
    <source>
        <strain evidence="2">Duluth1</strain>
        <tissue evidence="2">Whole animal</tissue>
    </source>
</reference>
<evidence type="ECO:0000313" key="2">
    <source>
        <dbReference type="EMBL" id="KAH3806676.1"/>
    </source>
</evidence>
<dbReference type="Proteomes" id="UP000828390">
    <property type="component" value="Unassembled WGS sequence"/>
</dbReference>
<dbReference type="EMBL" id="JAIWYP010000006">
    <property type="protein sequence ID" value="KAH3806676.1"/>
    <property type="molecule type" value="Genomic_DNA"/>
</dbReference>
<evidence type="ECO:0000313" key="3">
    <source>
        <dbReference type="Proteomes" id="UP000828390"/>
    </source>
</evidence>
<feature type="chain" id="PRO_5039171795" evidence="1">
    <location>
        <begin position="19"/>
        <end position="163"/>
    </location>
</feature>
<reference evidence="2" key="1">
    <citation type="journal article" date="2019" name="bioRxiv">
        <title>The Genome of the Zebra Mussel, Dreissena polymorpha: A Resource for Invasive Species Research.</title>
        <authorList>
            <person name="McCartney M.A."/>
            <person name="Auch B."/>
            <person name="Kono T."/>
            <person name="Mallez S."/>
            <person name="Zhang Y."/>
            <person name="Obille A."/>
            <person name="Becker A."/>
            <person name="Abrahante J.E."/>
            <person name="Garbe J."/>
            <person name="Badalamenti J.P."/>
            <person name="Herman A."/>
            <person name="Mangelson H."/>
            <person name="Liachko I."/>
            <person name="Sullivan S."/>
            <person name="Sone E.D."/>
            <person name="Koren S."/>
            <person name="Silverstein K.A.T."/>
            <person name="Beckman K.B."/>
            <person name="Gohl D.M."/>
        </authorList>
    </citation>
    <scope>NUCLEOTIDE SEQUENCE</scope>
    <source>
        <strain evidence="2">Duluth1</strain>
        <tissue evidence="2">Whole animal</tissue>
    </source>
</reference>
<comment type="caution">
    <text evidence="2">The sequence shown here is derived from an EMBL/GenBank/DDBJ whole genome shotgun (WGS) entry which is preliminary data.</text>
</comment>
<feature type="signal peptide" evidence="1">
    <location>
        <begin position="1"/>
        <end position="18"/>
    </location>
</feature>